<protein>
    <submittedName>
        <fullName evidence="1">Uncharacterized protein</fullName>
    </submittedName>
</protein>
<organism evidence="1 2">
    <name type="scientific">Thalassotalea loyana</name>
    <dbReference type="NCBI Taxonomy" id="280483"/>
    <lineage>
        <taxon>Bacteria</taxon>
        <taxon>Pseudomonadati</taxon>
        <taxon>Pseudomonadota</taxon>
        <taxon>Gammaproteobacteria</taxon>
        <taxon>Alteromonadales</taxon>
        <taxon>Colwelliaceae</taxon>
        <taxon>Thalassotalea</taxon>
    </lineage>
</organism>
<dbReference type="Proteomes" id="UP001157134">
    <property type="component" value="Unassembled WGS sequence"/>
</dbReference>
<dbReference type="RefSeq" id="WP_284295320.1">
    <property type="nucleotide sequence ID" value="NZ_BSSV01000001.1"/>
</dbReference>
<reference evidence="1 2" key="1">
    <citation type="submission" date="2023-03" db="EMBL/GenBank/DDBJ databases">
        <title>Thalassotalea loyana LMG 22536T draft genome sequence.</title>
        <authorList>
            <person name="Sawabe T."/>
        </authorList>
    </citation>
    <scope>NUCLEOTIDE SEQUENCE [LARGE SCALE GENOMIC DNA]</scope>
    <source>
        <strain evidence="1 2">LMG 22536</strain>
    </source>
</reference>
<dbReference type="EMBL" id="BSSV01000001">
    <property type="protein sequence ID" value="GLX83790.1"/>
    <property type="molecule type" value="Genomic_DNA"/>
</dbReference>
<keyword evidence="2" id="KW-1185">Reference proteome</keyword>
<evidence type="ECO:0000313" key="1">
    <source>
        <dbReference type="EMBL" id="GLX83790.1"/>
    </source>
</evidence>
<sequence>MDTLTINNDKNLYSVDHLPLITVYDDNWFLRNDYDVLSPGQRNYLASFFKQNNFVTKTGKTMSDGRYTVHFPRPQSNLAISAYDAKFIESPQRDIYCLTPTQFAEALFYFGINETGEENIVDNVKALIEKCPYNIEWLRDISYRTPIEQVTIETFNELMAYQKQIIENKFKKKKALK</sequence>
<comment type="caution">
    <text evidence="1">The sequence shown here is derived from an EMBL/GenBank/DDBJ whole genome shotgun (WGS) entry which is preliminary data.</text>
</comment>
<gene>
    <name evidence="1" type="ORF">tloyanaT_00420</name>
</gene>
<name>A0ABQ6H6M1_9GAMM</name>
<accession>A0ABQ6H6M1</accession>
<evidence type="ECO:0000313" key="2">
    <source>
        <dbReference type="Proteomes" id="UP001157134"/>
    </source>
</evidence>
<proteinExistence type="predicted"/>